<feature type="chain" id="PRO_5017057859" evidence="1">
    <location>
        <begin position="20"/>
        <end position="88"/>
    </location>
</feature>
<comment type="caution">
    <text evidence="2">The sequence shown here is derived from an EMBL/GenBank/DDBJ whole genome shotgun (WGS) entry which is preliminary data.</text>
</comment>
<evidence type="ECO:0000256" key="1">
    <source>
        <dbReference type="SAM" id="SignalP"/>
    </source>
</evidence>
<dbReference type="Gene3D" id="3.30.30.110">
    <property type="entry name" value="Antibacterial factor-related peptide"/>
    <property type="match status" value="1"/>
</dbReference>
<organism evidence="2 3">
    <name type="scientific">Ancylostoma caninum</name>
    <name type="common">Dog hookworm</name>
    <dbReference type="NCBI Taxonomy" id="29170"/>
    <lineage>
        <taxon>Eukaryota</taxon>
        <taxon>Metazoa</taxon>
        <taxon>Ecdysozoa</taxon>
        <taxon>Nematoda</taxon>
        <taxon>Chromadorea</taxon>
        <taxon>Rhabditida</taxon>
        <taxon>Rhabditina</taxon>
        <taxon>Rhabditomorpha</taxon>
        <taxon>Strongyloidea</taxon>
        <taxon>Ancylostomatidae</taxon>
        <taxon>Ancylostomatinae</taxon>
        <taxon>Ancylostoma</taxon>
    </lineage>
</organism>
<evidence type="ECO:0000313" key="2">
    <source>
        <dbReference type="EMBL" id="RCN52254.1"/>
    </source>
</evidence>
<evidence type="ECO:0000313" key="3">
    <source>
        <dbReference type="Proteomes" id="UP000252519"/>
    </source>
</evidence>
<dbReference type="InterPro" id="IPR038204">
    <property type="entry name" value="Abf-1/2_sf"/>
</dbReference>
<dbReference type="Proteomes" id="UP000252519">
    <property type="component" value="Unassembled WGS sequence"/>
</dbReference>
<gene>
    <name evidence="2" type="ORF">ANCCAN_01687</name>
</gene>
<dbReference type="AlphaFoldDB" id="A0A368H6Q7"/>
<accession>A0A368H6Q7</accession>
<proteinExistence type="predicted"/>
<feature type="signal peptide" evidence="1">
    <location>
        <begin position="1"/>
        <end position="19"/>
    </location>
</feature>
<keyword evidence="1" id="KW-0732">Signal</keyword>
<sequence>MKYLLVLLLVTAVVDLTSSNDKFICPPNGAEPKTEHVIVGLMCVSACRLKKCETGRCIGLGSTKDCVCDGCPKSASRFTKPSRPGVRF</sequence>
<keyword evidence="3" id="KW-1185">Reference proteome</keyword>
<dbReference type="EMBL" id="JOJR01000008">
    <property type="protein sequence ID" value="RCN52254.1"/>
    <property type="molecule type" value="Genomic_DNA"/>
</dbReference>
<protein>
    <submittedName>
        <fullName evidence="2">Uncharacterized protein</fullName>
    </submittedName>
</protein>
<reference evidence="2 3" key="1">
    <citation type="submission" date="2014-10" db="EMBL/GenBank/DDBJ databases">
        <title>Draft genome of the hookworm Ancylostoma caninum.</title>
        <authorList>
            <person name="Mitreva M."/>
        </authorList>
    </citation>
    <scope>NUCLEOTIDE SEQUENCE [LARGE SCALE GENOMIC DNA]</scope>
    <source>
        <strain evidence="2 3">Baltimore</strain>
    </source>
</reference>
<name>A0A368H6Q7_ANCCA</name>